<dbReference type="InterPro" id="IPR036388">
    <property type="entry name" value="WH-like_DNA-bd_sf"/>
</dbReference>
<accession>A0A1M5FQY3</accession>
<gene>
    <name evidence="4" type="ORF">SAMN05444320_105552</name>
</gene>
<proteinExistence type="predicted"/>
<sequence length="318" mass="35656">MAVPDDRVAAVRAFNRFYTNVIGVLRDHLLGTAYSLTEARVLYELAQREATEVATLRRDLDIDAGYLSRVLARFEGGELVVRQRSRLDGRRQVIRLTERGRAAYAELDSRSVRQIRGLLDHLDDAQQHQLTAAMEVIHSLLDPNFPPAVAPKLVLRPPRPGDHGWVVQRHGAVYAQEHGWDVSFEAAVARLVAEYATRHDARREAMWIAESYGQPVGCVFCMAQDGDTARLRLLLVEPTARGRGVGTALVEQCVRFARGAGYRRIVAWGEGSLDAAHRLYRGAGFVLTAEEPRHAFGHDLVRQRWVRELTEPRSAPVV</sequence>
<dbReference type="GO" id="GO:0008080">
    <property type="term" value="F:N-acetyltransferase activity"/>
    <property type="evidence" value="ECO:0007669"/>
    <property type="project" value="InterPro"/>
</dbReference>
<evidence type="ECO:0000256" key="1">
    <source>
        <dbReference type="ARBA" id="ARBA00022679"/>
    </source>
</evidence>
<dbReference type="EMBL" id="FQVN01000005">
    <property type="protein sequence ID" value="SHF93918.1"/>
    <property type="molecule type" value="Genomic_DNA"/>
</dbReference>
<dbReference type="PANTHER" id="PTHR13947:SF37">
    <property type="entry name" value="LD18367P"/>
    <property type="match status" value="1"/>
</dbReference>
<name>A0A1M5FQY3_STRHI</name>
<dbReference type="SMART" id="SM00347">
    <property type="entry name" value="HTH_MARR"/>
    <property type="match status" value="1"/>
</dbReference>
<evidence type="ECO:0000313" key="5">
    <source>
        <dbReference type="Proteomes" id="UP000184501"/>
    </source>
</evidence>
<dbReference type="GO" id="GO:0003700">
    <property type="term" value="F:DNA-binding transcription factor activity"/>
    <property type="evidence" value="ECO:0007669"/>
    <property type="project" value="InterPro"/>
</dbReference>
<evidence type="ECO:0000259" key="2">
    <source>
        <dbReference type="PROSITE" id="PS50995"/>
    </source>
</evidence>
<dbReference type="Pfam" id="PF01047">
    <property type="entry name" value="MarR"/>
    <property type="match status" value="1"/>
</dbReference>
<dbReference type="PROSITE" id="PS51186">
    <property type="entry name" value="GNAT"/>
    <property type="match status" value="1"/>
</dbReference>
<dbReference type="Pfam" id="PF00583">
    <property type="entry name" value="Acetyltransf_1"/>
    <property type="match status" value="1"/>
</dbReference>
<dbReference type="Gene3D" id="3.40.630.30">
    <property type="match status" value="1"/>
</dbReference>
<feature type="domain" description="HTH marR-type" evidence="2">
    <location>
        <begin position="1"/>
        <end position="142"/>
    </location>
</feature>
<keyword evidence="5" id="KW-1185">Reference proteome</keyword>
<dbReference type="InterPro" id="IPR050769">
    <property type="entry name" value="NAT_camello-type"/>
</dbReference>
<evidence type="ECO:0000259" key="3">
    <source>
        <dbReference type="PROSITE" id="PS51186"/>
    </source>
</evidence>
<dbReference type="SUPFAM" id="SSF46785">
    <property type="entry name" value="Winged helix' DNA-binding domain"/>
    <property type="match status" value="1"/>
</dbReference>
<dbReference type="PANTHER" id="PTHR13947">
    <property type="entry name" value="GNAT FAMILY N-ACETYLTRANSFERASE"/>
    <property type="match status" value="1"/>
</dbReference>
<protein>
    <submittedName>
        <fullName evidence="4">Transcriptional regulator, MarR family with acetyltransferase activity</fullName>
    </submittedName>
</protein>
<organism evidence="4 5">
    <name type="scientific">Streptoalloteichus hindustanus</name>
    <dbReference type="NCBI Taxonomy" id="2017"/>
    <lineage>
        <taxon>Bacteria</taxon>
        <taxon>Bacillati</taxon>
        <taxon>Actinomycetota</taxon>
        <taxon>Actinomycetes</taxon>
        <taxon>Pseudonocardiales</taxon>
        <taxon>Pseudonocardiaceae</taxon>
        <taxon>Streptoalloteichus</taxon>
    </lineage>
</organism>
<evidence type="ECO:0000313" key="4">
    <source>
        <dbReference type="EMBL" id="SHF93918.1"/>
    </source>
</evidence>
<dbReference type="RefSeq" id="WP_073484839.1">
    <property type="nucleotide sequence ID" value="NZ_FQVN01000005.1"/>
</dbReference>
<dbReference type="OrthoDB" id="273614at2"/>
<keyword evidence="1 4" id="KW-0808">Transferase</keyword>
<dbReference type="InterPro" id="IPR036390">
    <property type="entry name" value="WH_DNA-bd_sf"/>
</dbReference>
<dbReference type="AlphaFoldDB" id="A0A1M5FQY3"/>
<dbReference type="CDD" id="cd04301">
    <property type="entry name" value="NAT_SF"/>
    <property type="match status" value="1"/>
</dbReference>
<dbReference type="Gene3D" id="1.10.10.10">
    <property type="entry name" value="Winged helix-like DNA-binding domain superfamily/Winged helix DNA-binding domain"/>
    <property type="match status" value="1"/>
</dbReference>
<reference evidence="4 5" key="1">
    <citation type="submission" date="2016-11" db="EMBL/GenBank/DDBJ databases">
        <authorList>
            <person name="Jaros S."/>
            <person name="Januszkiewicz K."/>
            <person name="Wedrychowicz H."/>
        </authorList>
    </citation>
    <scope>NUCLEOTIDE SEQUENCE [LARGE SCALE GENOMIC DNA]</scope>
    <source>
        <strain evidence="4 5">DSM 44523</strain>
    </source>
</reference>
<dbReference type="PROSITE" id="PS50995">
    <property type="entry name" value="HTH_MARR_2"/>
    <property type="match status" value="1"/>
</dbReference>
<feature type="domain" description="N-acetyltransferase" evidence="3">
    <location>
        <begin position="153"/>
        <end position="307"/>
    </location>
</feature>
<dbReference type="Proteomes" id="UP000184501">
    <property type="component" value="Unassembled WGS sequence"/>
</dbReference>
<dbReference type="InterPro" id="IPR000182">
    <property type="entry name" value="GNAT_dom"/>
</dbReference>
<dbReference type="SUPFAM" id="SSF55729">
    <property type="entry name" value="Acyl-CoA N-acyltransferases (Nat)"/>
    <property type="match status" value="1"/>
</dbReference>
<dbReference type="InterPro" id="IPR016181">
    <property type="entry name" value="Acyl_CoA_acyltransferase"/>
</dbReference>
<dbReference type="STRING" id="2017.SAMN05444320_105552"/>
<dbReference type="InterPro" id="IPR000835">
    <property type="entry name" value="HTH_MarR-typ"/>
</dbReference>